<sequence>MEFKLPFLPISIRINKIPQKTESKITDRSYNKVFVIGFNKTGTTTVKKVLHDFGFNIGNQPIAEILGLEWGKTGNEEKIIKYCHSADAFQDSPFSRPNLYKKLDLSFPNSKFILTVRDDENQWFNSLVRFHSKLWSSNKELPPTPKDLEEAIYRYKGMPLDSKKIFYNYPEVDLYDREYYINNYLKHNKDVESYFDNRPNNFIKINVGNPGDYKRLANFLNVQTNSNKFPHLNKTT</sequence>
<comment type="caution">
    <text evidence="1">The sequence shown here is derived from an EMBL/GenBank/DDBJ whole genome shotgun (WGS) entry which is preliminary data.</text>
</comment>
<dbReference type="RefSeq" id="WP_380805206.1">
    <property type="nucleotide sequence ID" value="NZ_JBHUIV010000025.1"/>
</dbReference>
<protein>
    <submittedName>
        <fullName evidence="1">Sulfotransferase</fullName>
    </submittedName>
</protein>
<dbReference type="InterPro" id="IPR027417">
    <property type="entry name" value="P-loop_NTPase"/>
</dbReference>
<dbReference type="Pfam" id="PF17784">
    <property type="entry name" value="Sulfotransfer_4"/>
    <property type="match status" value="1"/>
</dbReference>
<evidence type="ECO:0000313" key="2">
    <source>
        <dbReference type="Proteomes" id="UP001597414"/>
    </source>
</evidence>
<proteinExistence type="predicted"/>
<name>A0ABW5BCD6_9BACT</name>
<organism evidence="1 2">
    <name type="scientific">Shivajiella indica</name>
    <dbReference type="NCBI Taxonomy" id="872115"/>
    <lineage>
        <taxon>Bacteria</taxon>
        <taxon>Pseudomonadati</taxon>
        <taxon>Bacteroidota</taxon>
        <taxon>Cytophagia</taxon>
        <taxon>Cytophagales</taxon>
        <taxon>Cyclobacteriaceae</taxon>
        <taxon>Shivajiella</taxon>
    </lineage>
</organism>
<dbReference type="InterPro" id="IPR040632">
    <property type="entry name" value="Sulfotransfer_4"/>
</dbReference>
<evidence type="ECO:0000313" key="1">
    <source>
        <dbReference type="EMBL" id="MFD2203179.1"/>
    </source>
</evidence>
<dbReference type="PANTHER" id="PTHR36978:SF4">
    <property type="entry name" value="P-LOOP CONTAINING NUCLEOSIDE TRIPHOSPHATE HYDROLASE PROTEIN"/>
    <property type="match status" value="1"/>
</dbReference>
<dbReference type="Gene3D" id="3.40.50.300">
    <property type="entry name" value="P-loop containing nucleotide triphosphate hydrolases"/>
    <property type="match status" value="1"/>
</dbReference>
<dbReference type="Proteomes" id="UP001597414">
    <property type="component" value="Unassembled WGS sequence"/>
</dbReference>
<dbReference type="EMBL" id="JBHUIV010000025">
    <property type="protein sequence ID" value="MFD2203179.1"/>
    <property type="molecule type" value="Genomic_DNA"/>
</dbReference>
<dbReference type="PANTHER" id="PTHR36978">
    <property type="entry name" value="P-LOOP CONTAINING NUCLEOTIDE TRIPHOSPHATE HYDROLASE"/>
    <property type="match status" value="1"/>
</dbReference>
<accession>A0ABW5BCD6</accession>
<keyword evidence="2" id="KW-1185">Reference proteome</keyword>
<reference evidence="2" key="1">
    <citation type="journal article" date="2019" name="Int. J. Syst. Evol. Microbiol.">
        <title>The Global Catalogue of Microorganisms (GCM) 10K type strain sequencing project: providing services to taxonomists for standard genome sequencing and annotation.</title>
        <authorList>
            <consortium name="The Broad Institute Genomics Platform"/>
            <consortium name="The Broad Institute Genome Sequencing Center for Infectious Disease"/>
            <person name="Wu L."/>
            <person name="Ma J."/>
        </authorList>
    </citation>
    <scope>NUCLEOTIDE SEQUENCE [LARGE SCALE GENOMIC DNA]</scope>
    <source>
        <strain evidence="2">KCTC 19812</strain>
    </source>
</reference>
<dbReference type="SUPFAM" id="SSF52540">
    <property type="entry name" value="P-loop containing nucleoside triphosphate hydrolases"/>
    <property type="match status" value="1"/>
</dbReference>
<gene>
    <name evidence="1" type="ORF">ACFSKV_16500</name>
</gene>